<gene>
    <name evidence="2" type="ORF">A1355_23415</name>
</gene>
<protein>
    <submittedName>
        <fullName evidence="2">Uncharacterized protein</fullName>
    </submittedName>
</protein>
<dbReference type="SUPFAM" id="SSF48695">
    <property type="entry name" value="Multiheme cytochromes"/>
    <property type="match status" value="1"/>
</dbReference>
<dbReference type="STRING" id="702114.A1355_23415"/>
<evidence type="ECO:0000313" key="2">
    <source>
        <dbReference type="EMBL" id="OAI21323.1"/>
    </source>
</evidence>
<feature type="signal peptide" evidence="1">
    <location>
        <begin position="1"/>
        <end position="27"/>
    </location>
</feature>
<dbReference type="Proteomes" id="UP000077628">
    <property type="component" value="Unassembled WGS sequence"/>
</dbReference>
<name>A0A177NVL7_9GAMM</name>
<keyword evidence="1" id="KW-0732">Signal</keyword>
<organism evidence="2 3">
    <name type="scientific">Methylomonas koyamae</name>
    <dbReference type="NCBI Taxonomy" id="702114"/>
    <lineage>
        <taxon>Bacteria</taxon>
        <taxon>Pseudomonadati</taxon>
        <taxon>Pseudomonadota</taxon>
        <taxon>Gammaproteobacteria</taxon>
        <taxon>Methylococcales</taxon>
        <taxon>Methylococcaceae</taxon>
        <taxon>Methylomonas</taxon>
    </lineage>
</organism>
<reference evidence="3" key="1">
    <citation type="submission" date="2016-03" db="EMBL/GenBank/DDBJ databases">
        <authorList>
            <person name="Heylen K."/>
            <person name="De Vos P."/>
            <person name="Vekeman B."/>
        </authorList>
    </citation>
    <scope>NUCLEOTIDE SEQUENCE [LARGE SCALE GENOMIC DNA]</scope>
    <source>
        <strain evidence="3">R-45383</strain>
    </source>
</reference>
<proteinExistence type="predicted"/>
<dbReference type="InterPro" id="IPR036280">
    <property type="entry name" value="Multihaem_cyt_sf"/>
</dbReference>
<accession>A0A177NVL7</accession>
<evidence type="ECO:0000256" key="1">
    <source>
        <dbReference type="SAM" id="SignalP"/>
    </source>
</evidence>
<dbReference type="AlphaFoldDB" id="A0A177NVL7"/>
<feature type="chain" id="PRO_5008069585" evidence="1">
    <location>
        <begin position="28"/>
        <end position="167"/>
    </location>
</feature>
<dbReference type="EMBL" id="LUUK01000101">
    <property type="protein sequence ID" value="OAI21323.1"/>
    <property type="molecule type" value="Genomic_DNA"/>
</dbReference>
<dbReference type="Gene3D" id="3.90.10.10">
    <property type="entry name" value="Cytochrome C3"/>
    <property type="match status" value="1"/>
</dbReference>
<evidence type="ECO:0000313" key="3">
    <source>
        <dbReference type="Proteomes" id="UP000077628"/>
    </source>
</evidence>
<dbReference type="OrthoDB" id="9814800at2"/>
<comment type="caution">
    <text evidence="2">The sequence shown here is derived from an EMBL/GenBank/DDBJ whole genome shotgun (WGS) entry which is preliminary data.</text>
</comment>
<sequence length="167" mass="18252">MKKRLIQSLVVGGSLAMLLFVGGARTAAENPHEISRQTPQSGCGECHNTAADIKDDGILTTKNHTVDLAAFAKDGVAMCSSCHNPNQGHKVGLNIDFPVPADLPLNEEHDMTCLTCHYTHGRLDSDRPQASHSFMDKLMNAERLKKSFLLRRNNSDGELCLTCHNVN</sequence>
<keyword evidence="3" id="KW-1185">Reference proteome</keyword>
<dbReference type="RefSeq" id="WP_064027028.1">
    <property type="nucleotide sequence ID" value="NZ_LUUK01000101.1"/>
</dbReference>